<dbReference type="Gene3D" id="1.10.10.10">
    <property type="entry name" value="Winged helix-like DNA-binding domain superfamily/Winged helix DNA-binding domain"/>
    <property type="match status" value="1"/>
</dbReference>
<accession>A0A6L6XR78</accession>
<evidence type="ECO:0000256" key="1">
    <source>
        <dbReference type="ARBA" id="ARBA00023015"/>
    </source>
</evidence>
<dbReference type="InterPro" id="IPR036388">
    <property type="entry name" value="WH-like_DNA-bd_sf"/>
</dbReference>
<dbReference type="SUPFAM" id="SSF46894">
    <property type="entry name" value="C-terminal effector domain of the bipartite response regulators"/>
    <property type="match status" value="1"/>
</dbReference>
<dbReference type="AlphaFoldDB" id="A0A6L6XR78"/>
<reference evidence="5 6" key="1">
    <citation type="submission" date="2019-12" db="EMBL/GenBank/DDBJ databases">
        <authorList>
            <person name="Huq M.A."/>
        </authorList>
    </citation>
    <scope>NUCLEOTIDE SEQUENCE [LARGE SCALE GENOMIC DNA]</scope>
    <source>
        <strain evidence="5 6">MAH-18</strain>
    </source>
</reference>
<dbReference type="EMBL" id="WSEK01000004">
    <property type="protein sequence ID" value="MVQ49272.1"/>
    <property type="molecule type" value="Genomic_DNA"/>
</dbReference>
<feature type="domain" description="OmpR/PhoB-type" evidence="4">
    <location>
        <begin position="240"/>
        <end position="305"/>
    </location>
</feature>
<dbReference type="GO" id="GO:0000160">
    <property type="term" value="P:phosphorelay signal transduction system"/>
    <property type="evidence" value="ECO:0007669"/>
    <property type="project" value="InterPro"/>
</dbReference>
<dbReference type="GO" id="GO:0003677">
    <property type="term" value="F:DNA binding"/>
    <property type="evidence" value="ECO:0007669"/>
    <property type="project" value="UniProtKB-KW"/>
</dbReference>
<name>A0A6L6XR78_9ACTN</name>
<gene>
    <name evidence="5" type="ORF">GON03_08760</name>
</gene>
<comment type="caution">
    <text evidence="5">The sequence shown here is derived from an EMBL/GenBank/DDBJ whole genome shotgun (WGS) entry which is preliminary data.</text>
</comment>
<keyword evidence="1" id="KW-0805">Transcription regulation</keyword>
<organism evidence="5 6">
    <name type="scientific">Nocardioides agri</name>
    <dbReference type="NCBI Taxonomy" id="2682843"/>
    <lineage>
        <taxon>Bacteria</taxon>
        <taxon>Bacillati</taxon>
        <taxon>Actinomycetota</taxon>
        <taxon>Actinomycetes</taxon>
        <taxon>Propionibacteriales</taxon>
        <taxon>Nocardioidaceae</taxon>
        <taxon>Nocardioides</taxon>
    </lineage>
</organism>
<keyword evidence="3" id="KW-0804">Transcription</keyword>
<proteinExistence type="predicted"/>
<dbReference type="InterPro" id="IPR001867">
    <property type="entry name" value="OmpR/PhoB-type_DNA-bd"/>
</dbReference>
<protein>
    <submittedName>
        <fullName evidence="5">Transcriptional regulator</fullName>
    </submittedName>
</protein>
<evidence type="ECO:0000256" key="2">
    <source>
        <dbReference type="ARBA" id="ARBA00023125"/>
    </source>
</evidence>
<evidence type="ECO:0000256" key="3">
    <source>
        <dbReference type="ARBA" id="ARBA00023163"/>
    </source>
</evidence>
<dbReference type="InterPro" id="IPR029016">
    <property type="entry name" value="GAF-like_dom_sf"/>
</dbReference>
<dbReference type="GO" id="GO:0006355">
    <property type="term" value="P:regulation of DNA-templated transcription"/>
    <property type="evidence" value="ECO:0007669"/>
    <property type="project" value="InterPro"/>
</dbReference>
<dbReference type="SMART" id="SM00862">
    <property type="entry name" value="Trans_reg_C"/>
    <property type="match status" value="1"/>
</dbReference>
<keyword evidence="2" id="KW-0238">DNA-binding</keyword>
<keyword evidence="6" id="KW-1185">Reference proteome</keyword>
<evidence type="ECO:0000259" key="4">
    <source>
        <dbReference type="SMART" id="SM00862"/>
    </source>
</evidence>
<evidence type="ECO:0000313" key="6">
    <source>
        <dbReference type="Proteomes" id="UP000473525"/>
    </source>
</evidence>
<dbReference type="InterPro" id="IPR016032">
    <property type="entry name" value="Sig_transdc_resp-reg_C-effctor"/>
</dbReference>
<sequence>MGRTELQTRRMDAVRAWTTFVERGDEAASLVRPEILTSWNRSEAAIPVDVTEAPLADEAATAAYWSGSPLATAVDRVQAELRRTAEDGDLVVAVTDPMTRILWTYGGRVMRRKAESVNFVPGGRWDDESVGTNALDLANRLDAPAMVFSAEHYASIVHNWVCWAAPVHDPATGTKLGVIDISTTWDRTHPIGLATARVLARLIETAMPLTQQYAHLDLDEASEPGLTMRLLGTAETWLDGQRLLLNRRQTEILALLAMHPEGLSLEHLHALVYGDQAVTTSTLKAEVSHLRAALGGQLSSRPYRLLMPVTTDVDLVLSLLRGGRVAAAVDAYGGDLLPGTNSPALNELAEFVAVAVREALLADPQPDAVVRYSELAPYDTEVVEVCLARLGAAPNPAVPLLKGRLAAAQR</sequence>
<dbReference type="Proteomes" id="UP000473525">
    <property type="component" value="Unassembled WGS sequence"/>
</dbReference>
<dbReference type="Gene3D" id="3.30.450.40">
    <property type="match status" value="1"/>
</dbReference>
<evidence type="ECO:0000313" key="5">
    <source>
        <dbReference type="EMBL" id="MVQ49272.1"/>
    </source>
</evidence>